<sequence>MSSEMNISEMLAEQVNRLLGATVNRDLRVKAENGMLDSSLWAEIENLGLTRAMCSESDGGADLRWAECEPVMRLSGAHAAPVPIGETLLASWILSSAGIKVPAGVIALATTRFAMDGQGKISGRDPGVSWLNQSGHVVLIATDSQGHDHVCLLQTSSLPAPAGLATIDRQPCATLECDGISTVQKAPAPASTGELGVLPYVATLRSIQMAGALSQILSLTIEYANTRVQFGRPIGKFQAIQHLVASLAGKAAAAQVAGLYAARQIDAGNAEDGAAIAKSLVSRYATEACAITHQVFGAIGVTDEHSLHFYTRRLWQWRAEAGSDHWWSGRLGKQVLSQPGSHLWEFVTKAQPATTLH</sequence>
<feature type="domain" description="Acyl-CoA dehydrogenase/oxidase C-terminal" evidence="6">
    <location>
        <begin position="206"/>
        <end position="314"/>
    </location>
</feature>
<evidence type="ECO:0000256" key="2">
    <source>
        <dbReference type="ARBA" id="ARBA00009347"/>
    </source>
</evidence>
<dbReference type="AlphaFoldDB" id="A0A0F9S8M2"/>
<name>A0A0F9S8M2_9ZZZZ</name>
<protein>
    <recommendedName>
        <fullName evidence="6">Acyl-CoA dehydrogenase/oxidase C-terminal domain-containing protein</fullName>
    </recommendedName>
</protein>
<comment type="similarity">
    <text evidence="2">Belongs to the acyl-CoA dehydrogenase family.</text>
</comment>
<dbReference type="InterPro" id="IPR009075">
    <property type="entry name" value="AcylCo_DH/oxidase_C"/>
</dbReference>
<gene>
    <name evidence="7" type="ORF">LCGC14_0483560</name>
</gene>
<dbReference type="PANTHER" id="PTHR43884">
    <property type="entry name" value="ACYL-COA DEHYDROGENASE"/>
    <property type="match status" value="1"/>
</dbReference>
<evidence type="ECO:0000259" key="6">
    <source>
        <dbReference type="Pfam" id="PF00441"/>
    </source>
</evidence>
<proteinExistence type="inferred from homology"/>
<accession>A0A0F9S8M2</accession>
<dbReference type="Gene3D" id="1.10.540.10">
    <property type="entry name" value="Acyl-CoA dehydrogenase/oxidase, N-terminal domain"/>
    <property type="match status" value="1"/>
</dbReference>
<dbReference type="InterPro" id="IPR036250">
    <property type="entry name" value="AcylCo_DH-like_C"/>
</dbReference>
<dbReference type="GO" id="GO:0003995">
    <property type="term" value="F:acyl-CoA dehydrogenase activity"/>
    <property type="evidence" value="ECO:0007669"/>
    <property type="project" value="TreeGrafter"/>
</dbReference>
<evidence type="ECO:0000256" key="1">
    <source>
        <dbReference type="ARBA" id="ARBA00001974"/>
    </source>
</evidence>
<keyword evidence="5" id="KW-0560">Oxidoreductase</keyword>
<dbReference type="SUPFAM" id="SSF56645">
    <property type="entry name" value="Acyl-CoA dehydrogenase NM domain-like"/>
    <property type="match status" value="1"/>
</dbReference>
<keyword evidence="3" id="KW-0285">Flavoprotein</keyword>
<evidence type="ECO:0000256" key="5">
    <source>
        <dbReference type="ARBA" id="ARBA00023002"/>
    </source>
</evidence>
<dbReference type="GO" id="GO:0050660">
    <property type="term" value="F:flavin adenine dinucleotide binding"/>
    <property type="evidence" value="ECO:0007669"/>
    <property type="project" value="InterPro"/>
</dbReference>
<evidence type="ECO:0000256" key="4">
    <source>
        <dbReference type="ARBA" id="ARBA00022827"/>
    </source>
</evidence>
<comment type="cofactor">
    <cofactor evidence="1">
        <name>FAD</name>
        <dbReference type="ChEBI" id="CHEBI:57692"/>
    </cofactor>
</comment>
<dbReference type="SUPFAM" id="SSF47203">
    <property type="entry name" value="Acyl-CoA dehydrogenase C-terminal domain-like"/>
    <property type="match status" value="1"/>
</dbReference>
<evidence type="ECO:0000256" key="3">
    <source>
        <dbReference type="ARBA" id="ARBA00022630"/>
    </source>
</evidence>
<dbReference type="PANTHER" id="PTHR43884:SF20">
    <property type="entry name" value="ACYL-COA DEHYDROGENASE FADE28"/>
    <property type="match status" value="1"/>
</dbReference>
<dbReference type="InterPro" id="IPR009100">
    <property type="entry name" value="AcylCoA_DH/oxidase_NM_dom_sf"/>
</dbReference>
<dbReference type="Pfam" id="PF00441">
    <property type="entry name" value="Acyl-CoA_dh_1"/>
    <property type="match status" value="1"/>
</dbReference>
<organism evidence="7">
    <name type="scientific">marine sediment metagenome</name>
    <dbReference type="NCBI Taxonomy" id="412755"/>
    <lineage>
        <taxon>unclassified sequences</taxon>
        <taxon>metagenomes</taxon>
        <taxon>ecological metagenomes</taxon>
    </lineage>
</organism>
<dbReference type="InterPro" id="IPR037069">
    <property type="entry name" value="AcylCoA_DH/ox_N_sf"/>
</dbReference>
<dbReference type="EMBL" id="LAZR01000530">
    <property type="protein sequence ID" value="KKN65255.1"/>
    <property type="molecule type" value="Genomic_DNA"/>
</dbReference>
<keyword evidence="4" id="KW-0274">FAD</keyword>
<evidence type="ECO:0000313" key="7">
    <source>
        <dbReference type="EMBL" id="KKN65255.1"/>
    </source>
</evidence>
<dbReference type="Gene3D" id="1.20.140.10">
    <property type="entry name" value="Butyryl-CoA Dehydrogenase, subunit A, domain 3"/>
    <property type="match status" value="1"/>
</dbReference>
<comment type="caution">
    <text evidence="7">The sequence shown here is derived from an EMBL/GenBank/DDBJ whole genome shotgun (WGS) entry which is preliminary data.</text>
</comment>
<reference evidence="7" key="1">
    <citation type="journal article" date="2015" name="Nature">
        <title>Complex archaea that bridge the gap between prokaryotes and eukaryotes.</title>
        <authorList>
            <person name="Spang A."/>
            <person name="Saw J.H."/>
            <person name="Jorgensen S.L."/>
            <person name="Zaremba-Niedzwiedzka K."/>
            <person name="Martijn J."/>
            <person name="Lind A.E."/>
            <person name="van Eijk R."/>
            <person name="Schleper C."/>
            <person name="Guy L."/>
            <person name="Ettema T.J."/>
        </authorList>
    </citation>
    <scope>NUCLEOTIDE SEQUENCE</scope>
</reference>